<dbReference type="STRING" id="578462.A0A0L0SVM1"/>
<dbReference type="eggNOG" id="KOG3328">
    <property type="taxonomic scope" value="Eukaryota"/>
</dbReference>
<dbReference type="EMBL" id="GG745350">
    <property type="protein sequence ID" value="KNE66394.1"/>
    <property type="molecule type" value="Genomic_DNA"/>
</dbReference>
<feature type="region of interest" description="Disordered" evidence="3">
    <location>
        <begin position="1"/>
        <end position="23"/>
    </location>
</feature>
<keyword evidence="6" id="KW-1185">Reference proteome</keyword>
<feature type="domain" description="Thioesterase" evidence="4">
    <location>
        <begin position="83"/>
        <end position="157"/>
    </location>
</feature>
<dbReference type="CDD" id="cd03443">
    <property type="entry name" value="PaaI_thioesterase"/>
    <property type="match status" value="1"/>
</dbReference>
<dbReference type="AlphaFoldDB" id="A0A0L0SVM1"/>
<dbReference type="VEuPathDB" id="FungiDB:AMAG_11536"/>
<gene>
    <name evidence="5" type="ORF">AMAG_11536</name>
</gene>
<evidence type="ECO:0000256" key="1">
    <source>
        <dbReference type="ARBA" id="ARBA00008324"/>
    </source>
</evidence>
<dbReference type="InterPro" id="IPR039298">
    <property type="entry name" value="ACOT13"/>
</dbReference>
<evidence type="ECO:0000259" key="4">
    <source>
        <dbReference type="Pfam" id="PF03061"/>
    </source>
</evidence>
<evidence type="ECO:0000313" key="6">
    <source>
        <dbReference type="Proteomes" id="UP000054350"/>
    </source>
</evidence>
<evidence type="ECO:0000256" key="3">
    <source>
        <dbReference type="SAM" id="MobiDB-lite"/>
    </source>
</evidence>
<evidence type="ECO:0000313" key="5">
    <source>
        <dbReference type="EMBL" id="KNE66394.1"/>
    </source>
</evidence>
<dbReference type="PANTHER" id="PTHR21660">
    <property type="entry name" value="THIOESTERASE SUPERFAMILY MEMBER-RELATED"/>
    <property type="match status" value="1"/>
</dbReference>
<protein>
    <recommendedName>
        <fullName evidence="4">Thioesterase domain-containing protein</fullName>
    </recommendedName>
</protein>
<name>A0A0L0SVM1_ALLM3</name>
<dbReference type="InterPro" id="IPR029069">
    <property type="entry name" value="HotDog_dom_sf"/>
</dbReference>
<dbReference type="GO" id="GO:0047617">
    <property type="term" value="F:fatty acyl-CoA hydrolase activity"/>
    <property type="evidence" value="ECO:0007669"/>
    <property type="project" value="InterPro"/>
</dbReference>
<accession>A0A0L0SVM1</accession>
<dbReference type="NCBIfam" id="TIGR00369">
    <property type="entry name" value="unchar_dom_1"/>
    <property type="match status" value="1"/>
</dbReference>
<dbReference type="SUPFAM" id="SSF54637">
    <property type="entry name" value="Thioesterase/thiol ester dehydrase-isomerase"/>
    <property type="match status" value="1"/>
</dbReference>
<dbReference type="OMA" id="ITARVEC"/>
<dbReference type="PANTHER" id="PTHR21660:SF1">
    <property type="entry name" value="ACYL-COENZYME A THIOESTERASE 13"/>
    <property type="match status" value="1"/>
</dbReference>
<reference evidence="5 6" key="1">
    <citation type="submission" date="2009-11" db="EMBL/GenBank/DDBJ databases">
        <title>Annotation of Allomyces macrogynus ATCC 38327.</title>
        <authorList>
            <consortium name="The Broad Institute Genome Sequencing Platform"/>
            <person name="Russ C."/>
            <person name="Cuomo C."/>
            <person name="Burger G."/>
            <person name="Gray M.W."/>
            <person name="Holland P.W.H."/>
            <person name="King N."/>
            <person name="Lang F.B.F."/>
            <person name="Roger A.J."/>
            <person name="Ruiz-Trillo I."/>
            <person name="Young S.K."/>
            <person name="Zeng Q."/>
            <person name="Gargeya S."/>
            <person name="Fitzgerald M."/>
            <person name="Haas B."/>
            <person name="Abouelleil A."/>
            <person name="Alvarado L."/>
            <person name="Arachchi H.M."/>
            <person name="Berlin A."/>
            <person name="Chapman S.B."/>
            <person name="Gearin G."/>
            <person name="Goldberg J."/>
            <person name="Griggs A."/>
            <person name="Gujja S."/>
            <person name="Hansen M."/>
            <person name="Heiman D."/>
            <person name="Howarth C."/>
            <person name="Larimer J."/>
            <person name="Lui A."/>
            <person name="MacDonald P.J.P."/>
            <person name="McCowen C."/>
            <person name="Montmayeur A."/>
            <person name="Murphy C."/>
            <person name="Neiman D."/>
            <person name="Pearson M."/>
            <person name="Priest M."/>
            <person name="Roberts A."/>
            <person name="Saif S."/>
            <person name="Shea T."/>
            <person name="Sisk P."/>
            <person name="Stolte C."/>
            <person name="Sykes S."/>
            <person name="Wortman J."/>
            <person name="Nusbaum C."/>
            <person name="Birren B."/>
        </authorList>
    </citation>
    <scope>NUCLEOTIDE SEQUENCE [LARGE SCALE GENOMIC DNA]</scope>
    <source>
        <strain evidence="5 6">ATCC 38327</strain>
    </source>
</reference>
<dbReference type="InterPro" id="IPR006683">
    <property type="entry name" value="Thioestr_dom"/>
</dbReference>
<organism evidence="5 6">
    <name type="scientific">Allomyces macrogynus (strain ATCC 38327)</name>
    <name type="common">Allomyces javanicus var. macrogynus</name>
    <dbReference type="NCBI Taxonomy" id="578462"/>
    <lineage>
        <taxon>Eukaryota</taxon>
        <taxon>Fungi</taxon>
        <taxon>Fungi incertae sedis</taxon>
        <taxon>Blastocladiomycota</taxon>
        <taxon>Blastocladiomycetes</taxon>
        <taxon>Blastocladiales</taxon>
        <taxon>Blastocladiaceae</taxon>
        <taxon>Allomyces</taxon>
    </lineage>
</organism>
<proteinExistence type="inferred from homology"/>
<dbReference type="InterPro" id="IPR003736">
    <property type="entry name" value="PAAI_dom"/>
</dbReference>
<dbReference type="OrthoDB" id="46529at2759"/>
<evidence type="ECO:0000256" key="2">
    <source>
        <dbReference type="ARBA" id="ARBA00022801"/>
    </source>
</evidence>
<reference evidence="6" key="2">
    <citation type="submission" date="2009-11" db="EMBL/GenBank/DDBJ databases">
        <title>The Genome Sequence of Allomyces macrogynus strain ATCC 38327.</title>
        <authorList>
            <consortium name="The Broad Institute Genome Sequencing Platform"/>
            <person name="Russ C."/>
            <person name="Cuomo C."/>
            <person name="Shea T."/>
            <person name="Young S.K."/>
            <person name="Zeng Q."/>
            <person name="Koehrsen M."/>
            <person name="Haas B."/>
            <person name="Borodovsky M."/>
            <person name="Guigo R."/>
            <person name="Alvarado L."/>
            <person name="Berlin A."/>
            <person name="Borenstein D."/>
            <person name="Chen Z."/>
            <person name="Engels R."/>
            <person name="Freedman E."/>
            <person name="Gellesch M."/>
            <person name="Goldberg J."/>
            <person name="Griggs A."/>
            <person name="Gujja S."/>
            <person name="Heiman D."/>
            <person name="Hepburn T."/>
            <person name="Howarth C."/>
            <person name="Jen D."/>
            <person name="Larson L."/>
            <person name="Lewis B."/>
            <person name="Mehta T."/>
            <person name="Park D."/>
            <person name="Pearson M."/>
            <person name="Roberts A."/>
            <person name="Saif S."/>
            <person name="Shenoy N."/>
            <person name="Sisk P."/>
            <person name="Stolte C."/>
            <person name="Sykes S."/>
            <person name="Walk T."/>
            <person name="White J."/>
            <person name="Yandava C."/>
            <person name="Burger G."/>
            <person name="Gray M.W."/>
            <person name="Holland P.W.H."/>
            <person name="King N."/>
            <person name="Lang F.B.F."/>
            <person name="Roger A.J."/>
            <person name="Ruiz-Trillo I."/>
            <person name="Lander E."/>
            <person name="Nusbaum C."/>
        </authorList>
    </citation>
    <scope>NUCLEOTIDE SEQUENCE [LARGE SCALE GENOMIC DNA]</scope>
    <source>
        <strain evidence="6">ATCC 38327</strain>
    </source>
</reference>
<comment type="similarity">
    <text evidence="1">Belongs to the thioesterase PaaI family.</text>
</comment>
<dbReference type="Pfam" id="PF03061">
    <property type="entry name" value="4HBT"/>
    <property type="match status" value="1"/>
</dbReference>
<dbReference type="Gene3D" id="3.10.129.10">
    <property type="entry name" value="Hotdog Thioesterase"/>
    <property type="match status" value="1"/>
</dbReference>
<dbReference type="Proteomes" id="UP000054350">
    <property type="component" value="Unassembled WGS sequence"/>
</dbReference>
<sequence>MASPAAPTPNHRVRRGLQPTTAPGAELDARFDVLQNSRTWVTPFFEHGFGHVFDKLAFTRFDKDQRMLVAELEVEPRHANVFQNAHGGVLAALIDIVSSFAIVESGHPTSGVSSDLSTSYLKSAPVGSILEVRSYCERVGKNLAFTRTDVFDKSSGELLASGRHTKFCGGDYAMAPKL</sequence>
<keyword evidence="2" id="KW-0378">Hydrolase</keyword>